<dbReference type="AlphaFoldDB" id="A0A222VZ01"/>
<dbReference type="Proteomes" id="UP000199494">
    <property type="component" value="Unassembled WGS sequence"/>
</dbReference>
<keyword evidence="1" id="KW-0540">Nuclease</keyword>
<reference evidence="1 2" key="1">
    <citation type="submission" date="2016-10" db="EMBL/GenBank/DDBJ databases">
        <authorList>
            <person name="de Groot N.N."/>
        </authorList>
    </citation>
    <scope>NUCLEOTIDE SEQUENCE [LARGE SCALE GENOMIC DNA]</scope>
    <source>
        <strain evidence="1 2">CGMCC 4.5506</strain>
    </source>
</reference>
<keyword evidence="2" id="KW-1185">Reference proteome</keyword>
<dbReference type="GO" id="GO:0006506">
    <property type="term" value="P:GPI anchor biosynthetic process"/>
    <property type="evidence" value="ECO:0007669"/>
    <property type="project" value="TreeGrafter"/>
</dbReference>
<dbReference type="SUPFAM" id="SSF56219">
    <property type="entry name" value="DNase I-like"/>
    <property type="match status" value="1"/>
</dbReference>
<organism evidence="1 2">
    <name type="scientific">Prauserella marina</name>
    <dbReference type="NCBI Taxonomy" id="530584"/>
    <lineage>
        <taxon>Bacteria</taxon>
        <taxon>Bacillati</taxon>
        <taxon>Actinomycetota</taxon>
        <taxon>Actinomycetes</taxon>
        <taxon>Pseudonocardiales</taxon>
        <taxon>Pseudonocardiaceae</taxon>
        <taxon>Prauserella</taxon>
    </lineage>
</organism>
<name>A0A222VZ01_9PSEU</name>
<keyword evidence="1" id="KW-0255">Endonuclease</keyword>
<dbReference type="GO" id="GO:0004527">
    <property type="term" value="F:exonuclease activity"/>
    <property type="evidence" value="ECO:0007669"/>
    <property type="project" value="UniProtKB-KW"/>
</dbReference>
<gene>
    <name evidence="1" type="ORF">SAMN05421630_101639</name>
</gene>
<dbReference type="PANTHER" id="PTHR14859:SF15">
    <property type="entry name" value="ENDONUCLEASE_EXONUCLEASE_PHOSPHATASE DOMAIN-CONTAINING PROTEIN"/>
    <property type="match status" value="1"/>
</dbReference>
<keyword evidence="1" id="KW-0378">Hydrolase</keyword>
<dbReference type="GO" id="GO:0016020">
    <property type="term" value="C:membrane"/>
    <property type="evidence" value="ECO:0007669"/>
    <property type="project" value="GOC"/>
</dbReference>
<evidence type="ECO:0000313" key="2">
    <source>
        <dbReference type="Proteomes" id="UP000199494"/>
    </source>
</evidence>
<keyword evidence="1" id="KW-0269">Exonuclease</keyword>
<dbReference type="Gene3D" id="3.60.10.10">
    <property type="entry name" value="Endonuclease/exonuclease/phosphatase"/>
    <property type="match status" value="1"/>
</dbReference>
<dbReference type="STRING" id="530584.SAMN05421630_101639"/>
<dbReference type="EMBL" id="FMZE01000001">
    <property type="protein sequence ID" value="SDC15939.1"/>
    <property type="molecule type" value="Genomic_DNA"/>
</dbReference>
<protein>
    <submittedName>
        <fullName evidence="1">Metal-dependent hydrolase, endonuclease/exonuclease/phosphatase family</fullName>
    </submittedName>
</protein>
<dbReference type="RefSeq" id="WP_091798713.1">
    <property type="nucleotide sequence ID" value="NZ_CP016353.1"/>
</dbReference>
<dbReference type="InterPro" id="IPR036691">
    <property type="entry name" value="Endo/exonu/phosph_ase_sf"/>
</dbReference>
<dbReference type="Pfam" id="PF03372">
    <property type="entry name" value="Exo_endo_phos"/>
    <property type="match status" value="1"/>
</dbReference>
<sequence length="291" mass="30925">MRASRAVPVIIIVLVAALAAPSAGTAGPPGPPRSLRVLGFNVHAGTGADGRLDLERVARVIENSGADVAALQEVDVHWSARSDYRDQAAELARLTGMNVFFAPIYDLDPEPGHSARRRFGVAVLSRYPIEAARNHLITRLSTIEPDPVPALAPGLAEVLVRVGTRPVRVYTTHLDHRADPAVRRAQVADTLDVIEDRQGGREATLLLGDFNAEPGAPELGPLFTRLTDVWPAVHQGAPSGSGATYPAHAPRARIDYVTFAGAGQVLRARSAEVPAVLASDHRPVSAEFALT</sequence>
<dbReference type="OrthoDB" id="155529at2"/>
<dbReference type="InterPro" id="IPR005135">
    <property type="entry name" value="Endo/exonuclease/phosphatase"/>
</dbReference>
<dbReference type="PANTHER" id="PTHR14859">
    <property type="entry name" value="CALCOFLUOR WHITE HYPERSENSITIVE PROTEIN PRECURSOR"/>
    <property type="match status" value="1"/>
</dbReference>
<evidence type="ECO:0000313" key="1">
    <source>
        <dbReference type="EMBL" id="SDC15939.1"/>
    </source>
</evidence>
<dbReference type="InterPro" id="IPR051916">
    <property type="entry name" value="GPI-anchor_lipid_remodeler"/>
</dbReference>
<proteinExistence type="predicted"/>
<dbReference type="GO" id="GO:0004519">
    <property type="term" value="F:endonuclease activity"/>
    <property type="evidence" value="ECO:0007669"/>
    <property type="project" value="UniProtKB-KW"/>
</dbReference>
<dbReference type="KEGG" id="pmad:BAY61_11350"/>
<accession>A0A222VZ01</accession>